<evidence type="ECO:0000313" key="4">
    <source>
        <dbReference type="EMBL" id="PNH04561.1"/>
    </source>
</evidence>
<evidence type="ECO:0000259" key="3">
    <source>
        <dbReference type="PROSITE" id="PS51294"/>
    </source>
</evidence>
<name>A0A2J7ZW96_9CHLO</name>
<dbReference type="InterPro" id="IPR009057">
    <property type="entry name" value="Homeodomain-like_sf"/>
</dbReference>
<dbReference type="PROSITE" id="PS50090">
    <property type="entry name" value="MYB_LIKE"/>
    <property type="match status" value="1"/>
</dbReference>
<sequence length="272" mass="29710">MMTSDLDRERAARMRRNEEMLATIGVTKALTEVLHHREGGGDGPRASRQAPSSKRGRVKAVEPIRKSQRLVVAGTAQHAEEGEPEEPATTSGRGVGMTQEQYLASKGLPLPAGHFRTDGCFLGWVQKDVAARHGICSSAAEAWEQGGGGSFSRKIRKADVPTELKAKGWSDARAFAAGQLRKNPNAFFYRHTAPGEEQAQGAWTDAEHELFVATARQHGVGDKWGLFASYIPNRVGYQCSAYYKQFIIPSGLILDARFRLDAWGDAIFSGPK</sequence>
<evidence type="ECO:0000313" key="5">
    <source>
        <dbReference type="Proteomes" id="UP000236333"/>
    </source>
</evidence>
<dbReference type="AlphaFoldDB" id="A0A2J7ZW96"/>
<dbReference type="CDD" id="cd00167">
    <property type="entry name" value="SANT"/>
    <property type="match status" value="1"/>
</dbReference>
<dbReference type="OrthoDB" id="10258692at2759"/>
<keyword evidence="5" id="KW-1185">Reference proteome</keyword>
<dbReference type="Gene3D" id="1.10.10.60">
    <property type="entry name" value="Homeodomain-like"/>
    <property type="match status" value="1"/>
</dbReference>
<dbReference type="SMART" id="SM00717">
    <property type="entry name" value="SANT"/>
    <property type="match status" value="1"/>
</dbReference>
<protein>
    <submittedName>
        <fullName evidence="4">Uncharacterized protein</fullName>
    </submittedName>
</protein>
<feature type="domain" description="HTH myb-type" evidence="3">
    <location>
        <begin position="201"/>
        <end position="251"/>
    </location>
</feature>
<dbReference type="SUPFAM" id="SSF46689">
    <property type="entry name" value="Homeodomain-like"/>
    <property type="match status" value="1"/>
</dbReference>
<proteinExistence type="predicted"/>
<gene>
    <name evidence="4" type="ORF">TSOC_009254</name>
</gene>
<dbReference type="InterPro" id="IPR001005">
    <property type="entry name" value="SANT/Myb"/>
</dbReference>
<feature type="region of interest" description="Disordered" evidence="1">
    <location>
        <begin position="73"/>
        <end position="95"/>
    </location>
</feature>
<dbReference type="Pfam" id="PF00249">
    <property type="entry name" value="Myb_DNA-binding"/>
    <property type="match status" value="1"/>
</dbReference>
<comment type="caution">
    <text evidence="4">The sequence shown here is derived from an EMBL/GenBank/DDBJ whole genome shotgun (WGS) entry which is preliminary data.</text>
</comment>
<dbReference type="PROSITE" id="PS51294">
    <property type="entry name" value="HTH_MYB"/>
    <property type="match status" value="1"/>
</dbReference>
<accession>A0A2J7ZW96</accession>
<feature type="region of interest" description="Disordered" evidence="1">
    <location>
        <begin position="32"/>
        <end position="61"/>
    </location>
</feature>
<evidence type="ECO:0000256" key="1">
    <source>
        <dbReference type="SAM" id="MobiDB-lite"/>
    </source>
</evidence>
<evidence type="ECO:0000259" key="2">
    <source>
        <dbReference type="PROSITE" id="PS50090"/>
    </source>
</evidence>
<reference evidence="4 5" key="1">
    <citation type="journal article" date="2017" name="Mol. Biol. Evol.">
        <title>The 4-celled Tetrabaena socialis nuclear genome reveals the essential components for genetic control of cell number at the origin of multicellularity in the volvocine lineage.</title>
        <authorList>
            <person name="Featherston J."/>
            <person name="Arakaki Y."/>
            <person name="Hanschen E.R."/>
            <person name="Ferris P.J."/>
            <person name="Michod R.E."/>
            <person name="Olson B.J.S.C."/>
            <person name="Nozaki H."/>
            <person name="Durand P.M."/>
        </authorList>
    </citation>
    <scope>NUCLEOTIDE SEQUENCE [LARGE SCALE GENOMIC DNA]</scope>
    <source>
        <strain evidence="4 5">NIES-571</strain>
    </source>
</reference>
<dbReference type="EMBL" id="PGGS01000378">
    <property type="protein sequence ID" value="PNH04561.1"/>
    <property type="molecule type" value="Genomic_DNA"/>
</dbReference>
<organism evidence="4 5">
    <name type="scientific">Tetrabaena socialis</name>
    <dbReference type="NCBI Taxonomy" id="47790"/>
    <lineage>
        <taxon>Eukaryota</taxon>
        <taxon>Viridiplantae</taxon>
        <taxon>Chlorophyta</taxon>
        <taxon>core chlorophytes</taxon>
        <taxon>Chlorophyceae</taxon>
        <taxon>CS clade</taxon>
        <taxon>Chlamydomonadales</taxon>
        <taxon>Tetrabaenaceae</taxon>
        <taxon>Tetrabaena</taxon>
    </lineage>
</organism>
<dbReference type="InterPro" id="IPR017930">
    <property type="entry name" value="Myb_dom"/>
</dbReference>
<dbReference type="Proteomes" id="UP000236333">
    <property type="component" value="Unassembled WGS sequence"/>
</dbReference>
<feature type="domain" description="Myb-like" evidence="2">
    <location>
        <begin position="195"/>
        <end position="247"/>
    </location>
</feature>